<feature type="binding site" evidence="5">
    <location>
        <position position="394"/>
    </location>
    <ligand>
        <name>substrate</name>
    </ligand>
</feature>
<feature type="binding site" evidence="5">
    <location>
        <position position="322"/>
    </location>
    <ligand>
        <name>substrate</name>
    </ligand>
</feature>
<evidence type="ECO:0000256" key="3">
    <source>
        <dbReference type="ARBA" id="ARBA00022884"/>
    </source>
</evidence>
<evidence type="ECO:0000313" key="9">
    <source>
        <dbReference type="Proteomes" id="UP000244093"/>
    </source>
</evidence>
<evidence type="ECO:0000259" key="7">
    <source>
        <dbReference type="Pfam" id="PF22023"/>
    </source>
</evidence>
<dbReference type="SUPFAM" id="SSF55120">
    <property type="entry name" value="Pseudouridine synthase"/>
    <property type="match status" value="1"/>
</dbReference>
<dbReference type="PANTHER" id="PTHR21568:SF0">
    <property type="entry name" value="TRNA PSEUDOURIDINE SYNTHASE PUS10"/>
    <property type="match status" value="1"/>
</dbReference>
<evidence type="ECO:0000313" key="8">
    <source>
        <dbReference type="EMBL" id="PUA32154.1"/>
    </source>
</evidence>
<dbReference type="InterPro" id="IPR020103">
    <property type="entry name" value="PsdUridine_synth_cat_dom_sf"/>
</dbReference>
<gene>
    <name evidence="5" type="primary">pus10</name>
    <name evidence="8" type="ORF">B7O98_05640</name>
</gene>
<dbReference type="PANTHER" id="PTHR21568">
    <property type="entry name" value="TRNA PSEUDOURIDINE SYNTHASE PUS10"/>
    <property type="match status" value="1"/>
</dbReference>
<dbReference type="Gene3D" id="3.30.70.2510">
    <property type="match status" value="1"/>
</dbReference>
<accession>A0A2R7Y3Q7</accession>
<dbReference type="InterPro" id="IPR055174">
    <property type="entry name" value="Pus10_THUMP_arc"/>
</dbReference>
<dbReference type="InterPro" id="IPR048741">
    <property type="entry name" value="Pus10-like_C"/>
</dbReference>
<evidence type="ECO:0000256" key="2">
    <source>
        <dbReference type="ARBA" id="ARBA00022694"/>
    </source>
</evidence>
<keyword evidence="4 5" id="KW-0413">Isomerase</keyword>
<evidence type="ECO:0000259" key="6">
    <source>
        <dbReference type="Pfam" id="PF21238"/>
    </source>
</evidence>
<dbReference type="Pfam" id="PF22023">
    <property type="entry name" value="Pus10_THUMP_arc"/>
    <property type="match status" value="1"/>
</dbReference>
<dbReference type="InterPro" id="IPR039894">
    <property type="entry name" value="Pus10-like"/>
</dbReference>
<comment type="similarity">
    <text evidence="1 5">Belongs to the pseudouridine synthase Pus10 family.</text>
</comment>
<dbReference type="Gene3D" id="3.30.70.3190">
    <property type="match status" value="1"/>
</dbReference>
<evidence type="ECO:0000256" key="1">
    <source>
        <dbReference type="ARBA" id="ARBA00009652"/>
    </source>
</evidence>
<dbReference type="EMBL" id="NBVN01000004">
    <property type="protein sequence ID" value="PUA32154.1"/>
    <property type="molecule type" value="Genomic_DNA"/>
</dbReference>
<dbReference type="NCBIfam" id="TIGR01213">
    <property type="entry name" value="pseudo_Pus10arc"/>
    <property type="match status" value="1"/>
</dbReference>
<dbReference type="Proteomes" id="UP000244093">
    <property type="component" value="Unassembled WGS sequence"/>
</dbReference>
<organism evidence="8 9">
    <name type="scientific">Zestosphaera tikiterensis</name>
    <dbReference type="NCBI Taxonomy" id="1973259"/>
    <lineage>
        <taxon>Archaea</taxon>
        <taxon>Thermoproteota</taxon>
        <taxon>Thermoprotei</taxon>
        <taxon>Desulfurococcales</taxon>
        <taxon>Desulfurococcaceae</taxon>
        <taxon>Zestosphaera</taxon>
    </lineage>
</organism>
<evidence type="ECO:0000256" key="5">
    <source>
        <dbReference type="HAMAP-Rule" id="MF_01893"/>
    </source>
</evidence>
<dbReference type="Pfam" id="PF21238">
    <property type="entry name" value="Pus10_C"/>
    <property type="match status" value="1"/>
</dbReference>
<comment type="catalytic activity">
    <reaction evidence="5">
        <text>uridine(54) in tRNA = pseudouridine(54) in tRNA</text>
        <dbReference type="Rhea" id="RHEA:57876"/>
        <dbReference type="Rhea" id="RHEA-COMP:10193"/>
        <dbReference type="Rhea" id="RHEA-COMP:14141"/>
        <dbReference type="ChEBI" id="CHEBI:65314"/>
        <dbReference type="ChEBI" id="CHEBI:65315"/>
    </reaction>
</comment>
<reference evidence="8 9" key="1">
    <citation type="journal article" date="2018" name="Syst. Appl. Microbiol.">
        <title>A new symbiotic nanoarchaeote (Candidatus Nanoclepta minutus) and its host (Zestosphaera tikiterensis gen. nov., sp. nov.) from a New Zealand hot spring.</title>
        <authorList>
            <person name="St John E."/>
            <person name="Liu Y."/>
            <person name="Podar M."/>
            <person name="Stott M.B."/>
            <person name="Meneghin J."/>
            <person name="Chen Z."/>
            <person name="Lagutin K."/>
            <person name="Mitchell K."/>
            <person name="Reysenbach A.L."/>
        </authorList>
    </citation>
    <scope>NUCLEOTIDE SEQUENCE [LARGE SCALE GENOMIC DNA]</scope>
    <source>
        <strain evidence="8">NZ3</strain>
    </source>
</reference>
<dbReference type="GO" id="GO:0000049">
    <property type="term" value="F:tRNA binding"/>
    <property type="evidence" value="ECO:0007669"/>
    <property type="project" value="InterPro"/>
</dbReference>
<dbReference type="EC" id="5.4.99.25" evidence="5"/>
<sequence>MSRNIDDILNKAFEVLKKYPLCDRCLGRLFAKYGLGLSNAERGRALKTLIAMEIHRKALNSRSLDEVKEELLTIASNSGEPVTTIARNLIGEVKVNKCVVCEDSLNHLIGELTVKVVEALKEYSITSFLIGVEKNSNIELKEKHVFEGLGIDTWESIRREIRREVGKRVQGLLNIPPDFKKPDAVAIINLDKNSVKVVVKPVYIYGRYLKLGRNISQRWWFTREGTKRYPLSIEGVAEKVRTLFKADGINIHAAGREDVDVRMMGNGRPIVIEVLNPKIRGVNLNIVNETLKEEPWVSIKIEGYADLSLVREIKQSKKPKTYRAIIYSDKPFTNEDLLRIFTALNNCEIRQRTPKRILKRKKDVLRTRKVYSVNGKLLNDHVAELILKCESGLYVKELITGDEGRTTPSVASLLGREVSVLFLDVLDYPLT</sequence>
<evidence type="ECO:0000256" key="4">
    <source>
        <dbReference type="ARBA" id="ARBA00023235"/>
    </source>
</evidence>
<feature type="domain" description="Pus10-like C-terminal" evidence="6">
    <location>
        <begin position="203"/>
        <end position="427"/>
    </location>
</feature>
<name>A0A2R7Y3Q7_9CREN</name>
<dbReference type="GO" id="GO:0031119">
    <property type="term" value="P:tRNA pseudouridine synthesis"/>
    <property type="evidence" value="ECO:0007669"/>
    <property type="project" value="UniProtKB-UniRule"/>
</dbReference>
<dbReference type="HAMAP" id="MF_01893">
    <property type="entry name" value="Pus10_arch"/>
    <property type="match status" value="1"/>
</dbReference>
<keyword evidence="2 5" id="KW-0819">tRNA processing</keyword>
<comment type="caution">
    <text evidence="8">The sequence shown here is derived from an EMBL/GenBank/DDBJ whole genome shotgun (WGS) entry which is preliminary data.</text>
</comment>
<dbReference type="GO" id="GO:0160148">
    <property type="term" value="F:tRNA pseudouridine(55) synthase activity"/>
    <property type="evidence" value="ECO:0007669"/>
    <property type="project" value="UniProtKB-EC"/>
</dbReference>
<feature type="domain" description="Pus10 THUMP" evidence="7">
    <location>
        <begin position="115"/>
        <end position="189"/>
    </location>
</feature>
<comment type="function">
    <text evidence="5">Responsible for synthesis of pseudouridine from uracil-54 and uracil-55 in the psi GC loop of transfer RNAs.</text>
</comment>
<keyword evidence="3 5" id="KW-0694">RNA-binding</keyword>
<dbReference type="AlphaFoldDB" id="A0A2R7Y3Q7"/>
<dbReference type="InterPro" id="IPR005912">
    <property type="entry name" value="Pus10"/>
</dbReference>
<comment type="catalytic activity">
    <reaction evidence="5">
        <text>uridine(55) in tRNA = pseudouridine(55) in tRNA</text>
        <dbReference type="Rhea" id="RHEA:42532"/>
        <dbReference type="Rhea" id="RHEA-COMP:10101"/>
        <dbReference type="Rhea" id="RHEA-COMP:10102"/>
        <dbReference type="ChEBI" id="CHEBI:65314"/>
        <dbReference type="ChEBI" id="CHEBI:65315"/>
        <dbReference type="EC" id="5.4.99.25"/>
    </reaction>
</comment>
<protein>
    <recommendedName>
        <fullName evidence="5">tRNA pseudouridine synthase Pus10</fullName>
        <ecNumber evidence="5">5.4.99.25</ecNumber>
    </recommendedName>
    <alternativeName>
        <fullName evidence="5">tRNA pseudouridine 54/55 synthase</fullName>
        <shortName evidence="5">Psi54/55 synthase</shortName>
    </alternativeName>
</protein>
<feature type="active site" description="Nucleophile" evidence="5">
    <location>
        <position position="258"/>
    </location>
</feature>
<proteinExistence type="inferred from homology"/>